<dbReference type="GO" id="GO:0043709">
    <property type="term" value="P:cell adhesion involved in single-species biofilm formation"/>
    <property type="evidence" value="ECO:0007669"/>
    <property type="project" value="TreeGrafter"/>
</dbReference>
<evidence type="ECO:0000259" key="5">
    <source>
        <dbReference type="PROSITE" id="PS50887"/>
    </source>
</evidence>
<dbReference type="SMART" id="SM00267">
    <property type="entry name" value="GGDEF"/>
    <property type="match status" value="1"/>
</dbReference>
<evidence type="ECO:0000256" key="4">
    <source>
        <dbReference type="SAM" id="Coils"/>
    </source>
</evidence>
<dbReference type="Proteomes" id="UP000012019">
    <property type="component" value="Unassembled WGS sequence"/>
</dbReference>
<dbReference type="PANTHER" id="PTHR45138:SF9">
    <property type="entry name" value="DIGUANYLATE CYCLASE DGCM-RELATED"/>
    <property type="match status" value="1"/>
</dbReference>
<proteinExistence type="predicted"/>
<evidence type="ECO:0000256" key="1">
    <source>
        <dbReference type="ARBA" id="ARBA00001946"/>
    </source>
</evidence>
<comment type="cofactor">
    <cofactor evidence="1">
        <name>Mg(2+)</name>
        <dbReference type="ChEBI" id="CHEBI:18420"/>
    </cofactor>
</comment>
<evidence type="ECO:0000313" key="7">
    <source>
        <dbReference type="Proteomes" id="UP000012019"/>
    </source>
</evidence>
<dbReference type="InterPro" id="IPR050469">
    <property type="entry name" value="Diguanylate_Cyclase"/>
</dbReference>
<dbReference type="GO" id="GO:0005886">
    <property type="term" value="C:plasma membrane"/>
    <property type="evidence" value="ECO:0007669"/>
    <property type="project" value="TreeGrafter"/>
</dbReference>
<dbReference type="FunFam" id="3.30.70.270:FF:000001">
    <property type="entry name" value="Diguanylate cyclase domain protein"/>
    <property type="match status" value="1"/>
</dbReference>
<dbReference type="PANTHER" id="PTHR45138">
    <property type="entry name" value="REGULATORY COMPONENTS OF SENSORY TRANSDUCTION SYSTEM"/>
    <property type="match status" value="1"/>
</dbReference>
<gene>
    <name evidence="6" type="ORF">MPL1_02843</name>
</gene>
<dbReference type="Gene3D" id="3.30.70.270">
    <property type="match status" value="1"/>
</dbReference>
<dbReference type="InterPro" id="IPR048516">
    <property type="entry name" value="DGCcoil"/>
</dbReference>
<dbReference type="CDD" id="cd01949">
    <property type="entry name" value="GGDEF"/>
    <property type="match status" value="1"/>
</dbReference>
<sequence>MTAEELEARLQQWKHKYFEAIAREELQQHYLHTLERALGRLALVAEGLDPALDQQLKNLRHELRGNRDSDRISAILEKIQTLIQQDTSEQNSIKTSSALMLELLEAVNFPPHLRKEAAALAKAIKVTSDKHQLASYQSQWLELINSAVSSAASDNTDAKRFWQRLLSFQPRKDHLKMCQGVLFGLLEKLHLPEQFSEELLEIRVAVERHMTTENLPFIVDTLASLVNSLGREAELQKLEYRAFLTSLTDKINQLDMILLENANEEAEAYQHQLALGEQLNAGLDEMRRDIDKDFHDAYQLKSMINLKLTSLCELFDDYRHADESRHMQSQRQISKLKTEMALLEDEAQRLRDGIRKAQESMRKDALTGIWNRQAMMEMLEQEYVRWKRYQNPLTLVIWDIDNFKQINDQYGHMAGDKILKEFANILTESTRSADFVARYGGEEFVGIFPETDLIMGTQLANKIREKIKEARFVYEGNPVPVTVSAGVANFAQNDSADDVFKRADQGLYQAKKLGRDNCVSIE</sequence>
<comment type="catalytic activity">
    <reaction evidence="3">
        <text>2 GTP = 3',3'-c-di-GMP + 2 diphosphate</text>
        <dbReference type="Rhea" id="RHEA:24898"/>
        <dbReference type="ChEBI" id="CHEBI:33019"/>
        <dbReference type="ChEBI" id="CHEBI:37565"/>
        <dbReference type="ChEBI" id="CHEBI:58805"/>
        <dbReference type="EC" id="2.7.7.65"/>
    </reaction>
</comment>
<dbReference type="PATRIC" id="fig|1286106.3.peg.565"/>
<dbReference type="PROSITE" id="PS50887">
    <property type="entry name" value="GGDEF"/>
    <property type="match status" value="1"/>
</dbReference>
<dbReference type="EC" id="2.7.7.65" evidence="2"/>
<keyword evidence="4" id="KW-0175">Coiled coil</keyword>
<dbReference type="NCBIfam" id="TIGR00254">
    <property type="entry name" value="GGDEF"/>
    <property type="match status" value="1"/>
</dbReference>
<dbReference type="Pfam" id="PF00990">
    <property type="entry name" value="GGDEF"/>
    <property type="match status" value="1"/>
</dbReference>
<organism evidence="6 7">
    <name type="scientific">Methylophaga lonarensis MPL</name>
    <dbReference type="NCBI Taxonomy" id="1286106"/>
    <lineage>
        <taxon>Bacteria</taxon>
        <taxon>Pseudomonadati</taxon>
        <taxon>Pseudomonadota</taxon>
        <taxon>Gammaproteobacteria</taxon>
        <taxon>Thiotrichales</taxon>
        <taxon>Piscirickettsiaceae</taxon>
        <taxon>Methylophaga</taxon>
    </lineage>
</organism>
<dbReference type="InterPro" id="IPR000160">
    <property type="entry name" value="GGDEF_dom"/>
</dbReference>
<feature type="domain" description="GGDEF" evidence="5">
    <location>
        <begin position="391"/>
        <end position="522"/>
    </location>
</feature>
<dbReference type="EMBL" id="APHR01000013">
    <property type="protein sequence ID" value="EMR13832.1"/>
    <property type="molecule type" value="Genomic_DNA"/>
</dbReference>
<dbReference type="GO" id="GO:0052621">
    <property type="term" value="F:diguanylate cyclase activity"/>
    <property type="evidence" value="ECO:0007669"/>
    <property type="project" value="UniProtKB-EC"/>
</dbReference>
<comment type="caution">
    <text evidence="6">The sequence shown here is derived from an EMBL/GenBank/DDBJ whole genome shotgun (WGS) entry which is preliminary data.</text>
</comment>
<name>M7P2W9_9GAMM</name>
<evidence type="ECO:0000313" key="6">
    <source>
        <dbReference type="EMBL" id="EMR13832.1"/>
    </source>
</evidence>
<reference evidence="6 7" key="1">
    <citation type="journal article" date="2013" name="Genome Announc.">
        <title>Draft Genome Sequence of Methylophaga lonarensis MPLT, a Haloalkaliphilic (Non-Methane-Utilizing) Methylotroph.</title>
        <authorList>
            <person name="Shetty S.A."/>
            <person name="Marathe N.P."/>
            <person name="Munot H."/>
            <person name="Antony C.P."/>
            <person name="Dhotre D.P."/>
            <person name="Murrell J.C."/>
            <person name="Shouche Y.S."/>
        </authorList>
    </citation>
    <scope>NUCLEOTIDE SEQUENCE [LARGE SCALE GENOMIC DNA]</scope>
    <source>
        <strain evidence="6 7">MPL</strain>
    </source>
</reference>
<feature type="coiled-coil region" evidence="4">
    <location>
        <begin position="326"/>
        <end position="360"/>
    </location>
</feature>
<dbReference type="eggNOG" id="COG3706">
    <property type="taxonomic scope" value="Bacteria"/>
</dbReference>
<evidence type="ECO:0000256" key="3">
    <source>
        <dbReference type="ARBA" id="ARBA00034247"/>
    </source>
</evidence>
<keyword evidence="7" id="KW-1185">Reference proteome</keyword>
<dbReference type="InterPro" id="IPR043128">
    <property type="entry name" value="Rev_trsase/Diguanyl_cyclase"/>
</dbReference>
<dbReference type="AlphaFoldDB" id="M7P2W9"/>
<protein>
    <recommendedName>
        <fullName evidence="2">diguanylate cyclase</fullName>
        <ecNumber evidence="2">2.7.7.65</ecNumber>
    </recommendedName>
</protein>
<dbReference type="SUPFAM" id="SSF55073">
    <property type="entry name" value="Nucleotide cyclase"/>
    <property type="match status" value="1"/>
</dbReference>
<dbReference type="GO" id="GO:1902201">
    <property type="term" value="P:negative regulation of bacterial-type flagellum-dependent cell motility"/>
    <property type="evidence" value="ECO:0007669"/>
    <property type="project" value="TreeGrafter"/>
</dbReference>
<dbReference type="Pfam" id="PF20975">
    <property type="entry name" value="DGCcoil"/>
    <property type="match status" value="1"/>
</dbReference>
<accession>M7P2W9</accession>
<dbReference type="InterPro" id="IPR029787">
    <property type="entry name" value="Nucleotide_cyclase"/>
</dbReference>
<dbReference type="RefSeq" id="WP_009725607.1">
    <property type="nucleotide sequence ID" value="NZ_APHR01000013.1"/>
</dbReference>
<dbReference type="STRING" id="1286106.MPL1_02843"/>
<dbReference type="OrthoDB" id="5621267at2"/>
<evidence type="ECO:0000256" key="2">
    <source>
        <dbReference type="ARBA" id="ARBA00012528"/>
    </source>
</evidence>